<accession>A0A392T0F0</accession>
<dbReference type="GO" id="GO:0003676">
    <property type="term" value="F:nucleic acid binding"/>
    <property type="evidence" value="ECO:0007669"/>
    <property type="project" value="InterPro"/>
</dbReference>
<dbReference type="InterPro" id="IPR002156">
    <property type="entry name" value="RNaseH_domain"/>
</dbReference>
<dbReference type="GO" id="GO:0004523">
    <property type="term" value="F:RNA-DNA hybrid ribonuclease activity"/>
    <property type="evidence" value="ECO:0007669"/>
    <property type="project" value="InterPro"/>
</dbReference>
<organism evidence="2 3">
    <name type="scientific">Trifolium medium</name>
    <dbReference type="NCBI Taxonomy" id="97028"/>
    <lineage>
        <taxon>Eukaryota</taxon>
        <taxon>Viridiplantae</taxon>
        <taxon>Streptophyta</taxon>
        <taxon>Embryophyta</taxon>
        <taxon>Tracheophyta</taxon>
        <taxon>Spermatophyta</taxon>
        <taxon>Magnoliopsida</taxon>
        <taxon>eudicotyledons</taxon>
        <taxon>Gunneridae</taxon>
        <taxon>Pentapetalae</taxon>
        <taxon>rosids</taxon>
        <taxon>fabids</taxon>
        <taxon>Fabales</taxon>
        <taxon>Fabaceae</taxon>
        <taxon>Papilionoideae</taxon>
        <taxon>50 kb inversion clade</taxon>
        <taxon>NPAAA clade</taxon>
        <taxon>Hologalegina</taxon>
        <taxon>IRL clade</taxon>
        <taxon>Trifolieae</taxon>
        <taxon>Trifolium</taxon>
    </lineage>
</organism>
<dbReference type="SUPFAM" id="SSF53098">
    <property type="entry name" value="Ribonuclease H-like"/>
    <property type="match status" value="1"/>
</dbReference>
<dbReference type="PANTHER" id="PTHR34023">
    <property type="entry name" value="RNASE H DOMAIN-CONTAINING PROTEIN"/>
    <property type="match status" value="1"/>
</dbReference>
<dbReference type="Gene3D" id="3.30.420.10">
    <property type="entry name" value="Ribonuclease H-like superfamily/Ribonuclease H"/>
    <property type="match status" value="1"/>
</dbReference>
<proteinExistence type="predicted"/>
<dbReference type="EMBL" id="LXQA010476463">
    <property type="protein sequence ID" value="MCI54252.1"/>
    <property type="molecule type" value="Genomic_DNA"/>
</dbReference>
<dbReference type="Pfam" id="PF13456">
    <property type="entry name" value="RVT_3"/>
    <property type="match status" value="1"/>
</dbReference>
<dbReference type="CDD" id="cd06222">
    <property type="entry name" value="RNase_H_like"/>
    <property type="match status" value="1"/>
</dbReference>
<dbReference type="Proteomes" id="UP000265520">
    <property type="component" value="Unassembled WGS sequence"/>
</dbReference>
<evidence type="ECO:0000259" key="1">
    <source>
        <dbReference type="Pfam" id="PF13456"/>
    </source>
</evidence>
<evidence type="ECO:0000313" key="2">
    <source>
        <dbReference type="EMBL" id="MCI54252.1"/>
    </source>
</evidence>
<comment type="caution">
    <text evidence="2">The sequence shown here is derived from an EMBL/GenBank/DDBJ whole genome shotgun (WGS) entry which is preliminary data.</text>
</comment>
<dbReference type="InterPro" id="IPR036397">
    <property type="entry name" value="RNaseH_sf"/>
</dbReference>
<sequence length="72" mass="8007">MRIEELVCYSDSLHCINIIKGPQSKYHVHAVLIQDIKELISQSNVTLQHTLKEGNQCADFLAILGASSNVDL</sequence>
<feature type="non-terminal residue" evidence="2">
    <location>
        <position position="72"/>
    </location>
</feature>
<dbReference type="InterPro" id="IPR044730">
    <property type="entry name" value="RNase_H-like_dom_plant"/>
</dbReference>
<dbReference type="InterPro" id="IPR012337">
    <property type="entry name" value="RNaseH-like_sf"/>
</dbReference>
<name>A0A392T0F0_9FABA</name>
<dbReference type="AlphaFoldDB" id="A0A392T0F0"/>
<keyword evidence="3" id="KW-1185">Reference proteome</keyword>
<protein>
    <submittedName>
        <fullName evidence="2">Replication protein A1-like protein</fullName>
    </submittedName>
</protein>
<dbReference type="PANTHER" id="PTHR34023:SF5">
    <property type="entry name" value="RNASE H TYPE-1 DOMAIN-CONTAINING PROTEIN"/>
    <property type="match status" value="1"/>
</dbReference>
<evidence type="ECO:0000313" key="3">
    <source>
        <dbReference type="Proteomes" id="UP000265520"/>
    </source>
</evidence>
<feature type="domain" description="RNase H type-1" evidence="1">
    <location>
        <begin position="3"/>
        <end position="62"/>
    </location>
</feature>
<reference evidence="2 3" key="1">
    <citation type="journal article" date="2018" name="Front. Plant Sci.">
        <title>Red Clover (Trifolium pratense) and Zigzag Clover (T. medium) - A Picture of Genomic Similarities and Differences.</title>
        <authorList>
            <person name="Dluhosova J."/>
            <person name="Istvanek J."/>
            <person name="Nedelnik J."/>
            <person name="Repkova J."/>
        </authorList>
    </citation>
    <scope>NUCLEOTIDE SEQUENCE [LARGE SCALE GENOMIC DNA]</scope>
    <source>
        <strain evidence="3">cv. 10/8</strain>
        <tissue evidence="2">Leaf</tissue>
    </source>
</reference>